<dbReference type="InterPro" id="IPR055407">
    <property type="entry name" value="TraM_C"/>
</dbReference>
<dbReference type="RefSeq" id="WP_119990348.1">
    <property type="nucleotide sequence ID" value="NZ_CP032489.1"/>
</dbReference>
<gene>
    <name evidence="4" type="primary">traM</name>
    <name evidence="4" type="ORF">D6B99_16260</name>
</gene>
<reference evidence="4 5" key="1">
    <citation type="submission" date="2018-09" db="EMBL/GenBank/DDBJ databases">
        <title>Arachidicoccus sp. nov., a bacterium isolated from soil.</title>
        <authorList>
            <person name="Weon H.-Y."/>
            <person name="Kwon S.-W."/>
            <person name="Lee S.A."/>
        </authorList>
    </citation>
    <scope>NUCLEOTIDE SEQUENCE [LARGE SCALE GENOMIC DNA]</scope>
    <source>
        <strain evidence="4 5">KIS59-12</strain>
    </source>
</reference>
<keyword evidence="2" id="KW-0472">Membrane</keyword>
<name>A0A386HU50_9BACT</name>
<feature type="transmembrane region" description="Helical" evidence="2">
    <location>
        <begin position="12"/>
        <end position="29"/>
    </location>
</feature>
<evidence type="ECO:0000256" key="2">
    <source>
        <dbReference type="SAM" id="Phobius"/>
    </source>
</evidence>
<proteinExistence type="predicted"/>
<feature type="domain" description="Conjugative transposon TraM C-terminal" evidence="3">
    <location>
        <begin position="262"/>
        <end position="409"/>
    </location>
</feature>
<dbReference type="EMBL" id="CP032489">
    <property type="protein sequence ID" value="AYD49031.1"/>
    <property type="molecule type" value="Genomic_DNA"/>
</dbReference>
<dbReference type="NCBIfam" id="TIGR03779">
    <property type="entry name" value="Bac_Flav_CT_M"/>
    <property type="match status" value="1"/>
</dbReference>
<dbReference type="Pfam" id="PF12508">
    <property type="entry name" value="Transposon_TraM"/>
    <property type="match status" value="1"/>
</dbReference>
<dbReference type="Proteomes" id="UP000266118">
    <property type="component" value="Chromosome"/>
</dbReference>
<evidence type="ECO:0000313" key="5">
    <source>
        <dbReference type="Proteomes" id="UP000266118"/>
    </source>
</evidence>
<sequence length="417" mass="47169">MKINFRHPKYIVPLITVPFLIIGFFIFGGKMKASPAKVPDIQHSGMNTSMPGVDTAITKAQIKDKFDAYQQAFKQARDATTMTDIQGNVYSDNQLGDEGQNTTGYSQRNLDSLTSVLNKKRALINRQLETYNPNNDHFDESDESVKYPQNDYVKNNIDNKQNLSDNNKNNTNNVAENIDPASYNNQMRVFKDQMHYLDSIQKERGGNETSNDKRKETKDQYAKSFEEKSDSSLKLLHISTVKNNTGQSFNTVSDFNKENNDIPAMIDEDVKATLGSRVRIRLLKDIYAGDYLIKKGTYLYGVVTGFQKQRVNISIAQIMYNNVSLHVKMDVFDNDGYLGLYVPGSNFREFTKDIGSQASQGLSQVVTPDNSDVKTNLLAGLFNTTTTTLSNLLKKDKAFLKYNYIVFLQEDNTAKNN</sequence>
<evidence type="ECO:0000259" key="3">
    <source>
        <dbReference type="Pfam" id="PF12508"/>
    </source>
</evidence>
<protein>
    <submittedName>
        <fullName evidence="4">Conjugative transposon protein TraM</fullName>
    </submittedName>
</protein>
<evidence type="ECO:0000313" key="4">
    <source>
        <dbReference type="EMBL" id="AYD49031.1"/>
    </source>
</evidence>
<dbReference type="KEGG" id="ark:D6B99_16260"/>
<feature type="compositionally biased region" description="Low complexity" evidence="1">
    <location>
        <begin position="159"/>
        <end position="177"/>
    </location>
</feature>
<accession>A0A386HU50</accession>
<keyword evidence="2" id="KW-1133">Transmembrane helix</keyword>
<dbReference type="OrthoDB" id="1453786at2"/>
<organism evidence="4 5">
    <name type="scientific">Arachidicoccus soli</name>
    <dbReference type="NCBI Taxonomy" id="2341117"/>
    <lineage>
        <taxon>Bacteria</taxon>
        <taxon>Pseudomonadati</taxon>
        <taxon>Bacteroidota</taxon>
        <taxon>Chitinophagia</taxon>
        <taxon>Chitinophagales</taxon>
        <taxon>Chitinophagaceae</taxon>
        <taxon>Arachidicoccus</taxon>
    </lineage>
</organism>
<keyword evidence="2" id="KW-0812">Transmembrane</keyword>
<dbReference type="AlphaFoldDB" id="A0A386HU50"/>
<feature type="region of interest" description="Disordered" evidence="1">
    <location>
        <begin position="155"/>
        <end position="183"/>
    </location>
</feature>
<dbReference type="InterPro" id="IPR022187">
    <property type="entry name" value="Conjug_transposon_TraM"/>
</dbReference>
<evidence type="ECO:0000256" key="1">
    <source>
        <dbReference type="SAM" id="MobiDB-lite"/>
    </source>
</evidence>
<keyword evidence="5" id="KW-1185">Reference proteome</keyword>